<feature type="transmembrane region" description="Helical" evidence="8">
    <location>
        <begin position="281"/>
        <end position="306"/>
    </location>
</feature>
<dbReference type="Pfam" id="PF01740">
    <property type="entry name" value="STAS"/>
    <property type="match status" value="1"/>
</dbReference>
<dbReference type="PANTHER" id="PTHR33406">
    <property type="entry name" value="MEMBRANE PROTEIN MJ1562-RELATED"/>
    <property type="match status" value="1"/>
</dbReference>
<dbReference type="CDD" id="cd07043">
    <property type="entry name" value="STAS_anti-anti-sigma_factors"/>
    <property type="match status" value="1"/>
</dbReference>
<evidence type="ECO:0000313" key="11">
    <source>
        <dbReference type="EMBL" id="ADB51806.1"/>
    </source>
</evidence>
<evidence type="ECO:0000256" key="4">
    <source>
        <dbReference type="ARBA" id="ARBA00022692"/>
    </source>
</evidence>
<proteinExistence type="inferred from homology"/>
<dbReference type="InterPro" id="IPR036513">
    <property type="entry name" value="STAS_dom_sf"/>
</dbReference>
<dbReference type="PROSITE" id="PS50801">
    <property type="entry name" value="STAS"/>
    <property type="match status" value="1"/>
</dbReference>
<keyword evidence="12" id="KW-1185">Reference proteome</keyword>
<comment type="subcellular location">
    <subcellularLocation>
        <location evidence="1">Cell membrane</location>
        <topology evidence="1">Multi-pass membrane protein</topology>
    </subcellularLocation>
</comment>
<accession>D3EZ41</accession>
<dbReference type="KEGG" id="cwo:Cwoe_3388"/>
<dbReference type="RefSeq" id="WP_012934857.1">
    <property type="nucleotide sequence ID" value="NC_013739.1"/>
</dbReference>
<feature type="transmembrane region" description="Helical" evidence="8">
    <location>
        <begin position="566"/>
        <end position="584"/>
    </location>
</feature>
<evidence type="ECO:0000259" key="9">
    <source>
        <dbReference type="PROSITE" id="PS50156"/>
    </source>
</evidence>
<feature type="transmembrane region" description="Helical" evidence="8">
    <location>
        <begin position="677"/>
        <end position="697"/>
    </location>
</feature>
<dbReference type="InterPro" id="IPR050545">
    <property type="entry name" value="Mycobact_MmpL"/>
</dbReference>
<dbReference type="SUPFAM" id="SSF82866">
    <property type="entry name" value="Multidrug efflux transporter AcrB transmembrane domain"/>
    <property type="match status" value="2"/>
</dbReference>
<feature type="transmembrane region" description="Helical" evidence="8">
    <location>
        <begin position="537"/>
        <end position="554"/>
    </location>
</feature>
<feature type="transmembrane region" description="Helical" evidence="8">
    <location>
        <begin position="191"/>
        <end position="209"/>
    </location>
</feature>
<feature type="transmembrane region" description="Helical" evidence="8">
    <location>
        <begin position="216"/>
        <end position="235"/>
    </location>
</feature>
<dbReference type="Pfam" id="PF03176">
    <property type="entry name" value="MMPL"/>
    <property type="match status" value="2"/>
</dbReference>
<keyword evidence="3" id="KW-1003">Cell membrane</keyword>
<evidence type="ECO:0000256" key="1">
    <source>
        <dbReference type="ARBA" id="ARBA00004651"/>
    </source>
</evidence>
<feature type="transmembrane region" description="Helical" evidence="8">
    <location>
        <begin position="21"/>
        <end position="40"/>
    </location>
</feature>
<protein>
    <recommendedName>
        <fullName evidence="7">Anti-sigma factor antagonist</fullName>
    </recommendedName>
</protein>
<evidence type="ECO:0000256" key="6">
    <source>
        <dbReference type="ARBA" id="ARBA00023136"/>
    </source>
</evidence>
<reference evidence="11 12" key="1">
    <citation type="journal article" date="2010" name="Stand. Genomic Sci.">
        <title>Complete genome sequence of Conexibacter woesei type strain (ID131577).</title>
        <authorList>
            <person name="Pukall R."/>
            <person name="Lapidus A."/>
            <person name="Glavina Del Rio T."/>
            <person name="Copeland A."/>
            <person name="Tice H."/>
            <person name="Cheng J.-F."/>
            <person name="Lucas S."/>
            <person name="Chen F."/>
            <person name="Nolan M."/>
            <person name="Bruce D."/>
            <person name="Goodwin L."/>
            <person name="Pitluck S."/>
            <person name="Mavromatis K."/>
            <person name="Ivanova N."/>
            <person name="Ovchinnikova G."/>
            <person name="Pati A."/>
            <person name="Chen A."/>
            <person name="Palaniappan K."/>
            <person name="Land M."/>
            <person name="Hauser L."/>
            <person name="Chang Y.-J."/>
            <person name="Jeffries C.D."/>
            <person name="Chain P."/>
            <person name="Meincke L."/>
            <person name="Sims D."/>
            <person name="Brettin T."/>
            <person name="Detter J.C."/>
            <person name="Rohde M."/>
            <person name="Goeker M."/>
            <person name="Bristow J."/>
            <person name="Eisen J.A."/>
            <person name="Markowitz V."/>
            <person name="Kyrpides N.C."/>
            <person name="Klenk H.-P."/>
            <person name="Hugenholtz P."/>
        </authorList>
    </citation>
    <scope>NUCLEOTIDE SEQUENCE [LARGE SCALE GENOMIC DNA]</scope>
    <source>
        <strain evidence="12">DSM 14684 / CIP 108061 / JCM 11494 / NBRC 100937 / ID131577</strain>
    </source>
</reference>
<dbReference type="AlphaFoldDB" id="D3EZ41"/>
<dbReference type="NCBIfam" id="TIGR00377">
    <property type="entry name" value="ant_ant_sig"/>
    <property type="match status" value="1"/>
</dbReference>
<keyword evidence="4 8" id="KW-0812">Transmembrane</keyword>
<dbReference type="InterPro" id="IPR003658">
    <property type="entry name" value="Anti-sigma_ant"/>
</dbReference>
<dbReference type="Proteomes" id="UP000008229">
    <property type="component" value="Chromosome"/>
</dbReference>
<dbReference type="STRING" id="469383.Cwoe_3388"/>
<feature type="transmembrane region" description="Helical" evidence="8">
    <location>
        <begin position="646"/>
        <end position="671"/>
    </location>
</feature>
<dbReference type="OrthoDB" id="7051771at2"/>
<name>D3EZ41_CONWI</name>
<evidence type="ECO:0000313" key="12">
    <source>
        <dbReference type="Proteomes" id="UP000008229"/>
    </source>
</evidence>
<dbReference type="EMBL" id="CP001854">
    <property type="protein sequence ID" value="ADB51806.1"/>
    <property type="molecule type" value="Genomic_DNA"/>
</dbReference>
<evidence type="ECO:0000256" key="5">
    <source>
        <dbReference type="ARBA" id="ARBA00022989"/>
    </source>
</evidence>
<evidence type="ECO:0000259" key="10">
    <source>
        <dbReference type="PROSITE" id="PS50801"/>
    </source>
</evidence>
<organism evidence="11 12">
    <name type="scientific">Conexibacter woesei (strain DSM 14684 / CCUG 47730 / CIP 108061 / JCM 11494 / NBRC 100937 / ID131577)</name>
    <dbReference type="NCBI Taxonomy" id="469383"/>
    <lineage>
        <taxon>Bacteria</taxon>
        <taxon>Bacillati</taxon>
        <taxon>Actinomycetota</taxon>
        <taxon>Thermoleophilia</taxon>
        <taxon>Solirubrobacterales</taxon>
        <taxon>Conexibacteraceae</taxon>
        <taxon>Conexibacter</taxon>
    </lineage>
</organism>
<comment type="similarity">
    <text evidence="2 7">Belongs to the anti-sigma-factor antagonist family.</text>
</comment>
<evidence type="ECO:0000256" key="7">
    <source>
        <dbReference type="RuleBase" id="RU003749"/>
    </source>
</evidence>
<evidence type="ECO:0000256" key="2">
    <source>
        <dbReference type="ARBA" id="ARBA00009013"/>
    </source>
</evidence>
<evidence type="ECO:0000256" key="8">
    <source>
        <dbReference type="SAM" id="Phobius"/>
    </source>
</evidence>
<feature type="domain" description="SSD" evidence="9">
    <location>
        <begin position="199"/>
        <end position="340"/>
    </location>
</feature>
<gene>
    <name evidence="11" type="ordered locus">Cwoe_3388</name>
</gene>
<keyword evidence="5 8" id="KW-1133">Transmembrane helix</keyword>
<dbReference type="InterPro" id="IPR000731">
    <property type="entry name" value="SSD"/>
</dbReference>
<reference evidence="12" key="2">
    <citation type="submission" date="2010-01" db="EMBL/GenBank/DDBJ databases">
        <title>The complete genome of Conexibacter woesei DSM 14684.</title>
        <authorList>
            <consortium name="US DOE Joint Genome Institute (JGI-PGF)"/>
            <person name="Lucas S."/>
            <person name="Copeland A."/>
            <person name="Lapidus A."/>
            <person name="Glavina del Rio T."/>
            <person name="Dalin E."/>
            <person name="Tice H."/>
            <person name="Bruce D."/>
            <person name="Goodwin L."/>
            <person name="Pitluck S."/>
            <person name="Kyrpides N."/>
            <person name="Mavromatis K."/>
            <person name="Ivanova N."/>
            <person name="Mikhailova N."/>
            <person name="Chertkov O."/>
            <person name="Brettin T."/>
            <person name="Detter J.C."/>
            <person name="Han C."/>
            <person name="Larimer F."/>
            <person name="Land M."/>
            <person name="Hauser L."/>
            <person name="Markowitz V."/>
            <person name="Cheng J.-F."/>
            <person name="Hugenholtz P."/>
            <person name="Woyke T."/>
            <person name="Wu D."/>
            <person name="Pukall R."/>
            <person name="Steenblock K."/>
            <person name="Schneider S."/>
            <person name="Klenk H.-P."/>
            <person name="Eisen J.A."/>
        </authorList>
    </citation>
    <scope>NUCLEOTIDE SEQUENCE [LARGE SCALE GENOMIC DNA]</scope>
    <source>
        <strain evidence="12">DSM 14684 / CIP 108061 / JCM 11494 / NBRC 100937 / ID131577</strain>
    </source>
</reference>
<feature type="transmembrane region" description="Helical" evidence="8">
    <location>
        <begin position="241"/>
        <end position="260"/>
    </location>
</feature>
<dbReference type="InterPro" id="IPR002645">
    <property type="entry name" value="STAS_dom"/>
</dbReference>
<dbReference type="PROSITE" id="PS50156">
    <property type="entry name" value="SSD"/>
    <property type="match status" value="1"/>
</dbReference>
<dbReference type="Gene3D" id="3.30.750.24">
    <property type="entry name" value="STAS domain"/>
    <property type="match status" value="1"/>
</dbReference>
<dbReference type="eggNOG" id="COG1366">
    <property type="taxonomic scope" value="Bacteria"/>
</dbReference>
<dbReference type="GO" id="GO:0005886">
    <property type="term" value="C:plasma membrane"/>
    <property type="evidence" value="ECO:0007669"/>
    <property type="project" value="UniProtKB-SubCell"/>
</dbReference>
<dbReference type="eggNOG" id="COG2409">
    <property type="taxonomic scope" value="Bacteria"/>
</dbReference>
<sequence length="846" mass="90237">MSHRPNLAQRAGRWSAEHRRIAIGGWIALVIVSLFIGSAVGTQHLASEDLGNGESRQADQMLADAGFDDLAPETVLIQSRDGDLTIADPAFRAGVSDVVVTLRRFPTVTNVESPLSPAHAQLVSRDGGSALVSFDIRGDEDAAEDRVGPILDAVAQVDQRHPRLRIEEFGDASANKALTKAFEDDFRKAEFLSLPITLAILVLAFGALVAAGLPLLLGLSAVAITLGLLAPVSQLSGVDEAISSVILLVGLAVGVDYCLFYIRRERDERRLGRGKEAALDLAAATSGRAVLVSGFTVMVAMAGMYITGNATFQSFATGTIMVVAIAVIGSLTVLPAMLSLLGDRIDKGRVPLVGRLHKPGSETGFWATIVGAVLRHPLPSVLLSGGLLVVLALPALGLHTVNSGVQGLPRDLPVMQTYDRIQAAFPGEPTAATIALSAPDATAPQTAAAIAQLRRQALATGLMQDPVTVTVSPDRTVTKIDVPLTGTGTDDASDSALLALRDEIVPATVGRLPSAEAPVTGLTANSYDFNQLMKSRAPWVFVFVLSLAFVLLMVTFRSIVIPAKAIVLNLLSVGAAYGILVWIFQDGHLESLIGFTSIGGITSWLPLFLFVILFGLSMDYHVFILSRVREGYDRGMPTEEAVSHGIRATAGVVTSAAAVMVGVFAIFATLSSIDFKMMGIGLSVAVLLDATIVRAVLLPATMKLLGDWNWYLPRWLEWLPRVAVETERVEHPEGAVLAIDVEREDGRTSLQLSGELDLQTTPQFRDRLADVEPQDGTLVVDLRRLTFIDSSGIGELVGAHQRARRAHRRIVLVRTDGTAIDRTLHLTAVDKLFETVSDPPELAGRS</sequence>
<evidence type="ECO:0000256" key="3">
    <source>
        <dbReference type="ARBA" id="ARBA00022475"/>
    </source>
</evidence>
<dbReference type="HOGENOM" id="CLU_005108_5_2_11"/>
<feature type="transmembrane region" description="Helical" evidence="8">
    <location>
        <begin position="318"/>
        <end position="341"/>
    </location>
</feature>
<dbReference type="PANTHER" id="PTHR33406:SF13">
    <property type="entry name" value="MEMBRANE PROTEIN YDFJ"/>
    <property type="match status" value="1"/>
</dbReference>
<keyword evidence="6 8" id="KW-0472">Membrane</keyword>
<dbReference type="GO" id="GO:0043856">
    <property type="term" value="F:anti-sigma factor antagonist activity"/>
    <property type="evidence" value="ECO:0007669"/>
    <property type="project" value="InterPro"/>
</dbReference>
<dbReference type="InterPro" id="IPR004869">
    <property type="entry name" value="MMPL_dom"/>
</dbReference>
<dbReference type="Gene3D" id="1.20.1640.10">
    <property type="entry name" value="Multidrug efflux transporter AcrB transmembrane domain"/>
    <property type="match status" value="2"/>
</dbReference>
<dbReference type="SUPFAM" id="SSF52091">
    <property type="entry name" value="SpoIIaa-like"/>
    <property type="match status" value="1"/>
</dbReference>
<feature type="domain" description="STAS" evidence="10">
    <location>
        <begin position="737"/>
        <end position="846"/>
    </location>
</feature>